<dbReference type="CDD" id="cd04196">
    <property type="entry name" value="GT_2_like_d"/>
    <property type="match status" value="1"/>
</dbReference>
<dbReference type="PANTHER" id="PTHR22916:SF3">
    <property type="entry name" value="UDP-GLCNAC:BETAGAL BETA-1,3-N-ACETYLGLUCOSAMINYLTRANSFERASE-LIKE PROTEIN 1"/>
    <property type="match status" value="1"/>
</dbReference>
<proteinExistence type="predicted"/>
<dbReference type="Proteomes" id="UP001609376">
    <property type="component" value="Unassembled WGS sequence"/>
</dbReference>
<feature type="domain" description="Glycosyltransferase 2-like" evidence="1">
    <location>
        <begin position="6"/>
        <end position="162"/>
    </location>
</feature>
<evidence type="ECO:0000313" key="3">
    <source>
        <dbReference type="Proteomes" id="UP001609376"/>
    </source>
</evidence>
<keyword evidence="3" id="KW-1185">Reference proteome</keyword>
<comment type="caution">
    <text evidence="2">The sequence shown here is derived from an EMBL/GenBank/DDBJ whole genome shotgun (WGS) entry which is preliminary data.</text>
</comment>
<evidence type="ECO:0000313" key="2">
    <source>
        <dbReference type="EMBL" id="MFH5774236.1"/>
    </source>
</evidence>
<protein>
    <submittedName>
        <fullName evidence="2">Glycosyltransferase family 2 protein</fullName>
    </submittedName>
</protein>
<dbReference type="RefSeq" id="WP_395133203.1">
    <property type="nucleotide sequence ID" value="NZ_JBIMPR010000005.1"/>
</dbReference>
<dbReference type="Pfam" id="PF00535">
    <property type="entry name" value="Glycos_transf_2"/>
    <property type="match status" value="1"/>
</dbReference>
<name>A0ABW7LIS9_9RHOB</name>
<dbReference type="InterPro" id="IPR001173">
    <property type="entry name" value="Glyco_trans_2-like"/>
</dbReference>
<sequence>MKPILILMATRNGGRFISDQLESIARQSHADWQLWISDDASTDATLEIVGTFAARRPQGQIKVLRGPGIGATENFRSLLRRADLAGRCLAFCDQDDVWDADHLARGLQALTDEPNPLAVYGCRMRVCDAALQELHLSPRPARPLGFRNALVQNMLSGNTMLMTPAAAQLLQEAEAEAGSIPIHDWWAYQLVTGAGGTAILDEQPGLLYRQHGANVIGLKRGIRTVPGRLARHLRGKHREWALQNSAALAASSARLTPENRERLRAFTEALSAPLPGKLASLRRSGVYYQSPQARAAFWLSVAIGGF</sequence>
<organism evidence="2 3">
    <name type="scientific">Paracoccus broussonetiae subsp. drimophilus</name>
    <dbReference type="NCBI Taxonomy" id="3373869"/>
    <lineage>
        <taxon>Bacteria</taxon>
        <taxon>Pseudomonadati</taxon>
        <taxon>Pseudomonadota</taxon>
        <taxon>Alphaproteobacteria</taxon>
        <taxon>Rhodobacterales</taxon>
        <taxon>Paracoccaceae</taxon>
        <taxon>Paracoccus</taxon>
        <taxon>Paracoccus broussonetiae</taxon>
    </lineage>
</organism>
<dbReference type="Gene3D" id="3.90.550.10">
    <property type="entry name" value="Spore Coat Polysaccharide Biosynthesis Protein SpsA, Chain A"/>
    <property type="match status" value="1"/>
</dbReference>
<dbReference type="InterPro" id="IPR029044">
    <property type="entry name" value="Nucleotide-diphossugar_trans"/>
</dbReference>
<evidence type="ECO:0000259" key="1">
    <source>
        <dbReference type="Pfam" id="PF00535"/>
    </source>
</evidence>
<reference evidence="2 3" key="1">
    <citation type="submission" date="2024-10" db="EMBL/GenBank/DDBJ databases">
        <title>Paracoccus drimophilus sp. nov., a novel bacterium from corn roots in Hunan.</title>
        <authorList>
            <person name="Li X."/>
        </authorList>
    </citation>
    <scope>NUCLEOTIDE SEQUENCE [LARGE SCALE GENOMIC DNA]</scope>
    <source>
        <strain evidence="2 3">NGMCC 1.201697</strain>
    </source>
</reference>
<dbReference type="PANTHER" id="PTHR22916">
    <property type="entry name" value="GLYCOSYLTRANSFERASE"/>
    <property type="match status" value="1"/>
</dbReference>
<gene>
    <name evidence="2" type="ORF">ACHFJ0_08270</name>
</gene>
<dbReference type="SUPFAM" id="SSF53448">
    <property type="entry name" value="Nucleotide-diphospho-sugar transferases"/>
    <property type="match status" value="1"/>
</dbReference>
<accession>A0ABW7LIS9</accession>
<dbReference type="EMBL" id="JBIMPR010000005">
    <property type="protein sequence ID" value="MFH5774236.1"/>
    <property type="molecule type" value="Genomic_DNA"/>
</dbReference>